<evidence type="ECO:0000313" key="8">
    <source>
        <dbReference type="Proteomes" id="UP000199334"/>
    </source>
</evidence>
<dbReference type="PRINTS" id="PR00463">
    <property type="entry name" value="EP450I"/>
</dbReference>
<dbReference type="SUPFAM" id="SSF48264">
    <property type="entry name" value="Cytochrome P450"/>
    <property type="match status" value="1"/>
</dbReference>
<dbReference type="PANTHER" id="PTHR24302:SF15">
    <property type="entry name" value="FATTY-ACID PEROXYGENASE"/>
    <property type="match status" value="1"/>
</dbReference>
<evidence type="ECO:0000256" key="4">
    <source>
        <dbReference type="ARBA" id="ARBA00023002"/>
    </source>
</evidence>
<dbReference type="RefSeq" id="WP_093857013.1">
    <property type="nucleotide sequence ID" value="NZ_BJVZ01000002.1"/>
</dbReference>
<accession>A0A1H0CMS9</accession>
<gene>
    <name evidence="7" type="ORF">SAMN05216498_2599</name>
</gene>
<evidence type="ECO:0000256" key="3">
    <source>
        <dbReference type="ARBA" id="ARBA00022723"/>
    </source>
</evidence>
<evidence type="ECO:0000313" key="7">
    <source>
        <dbReference type="EMBL" id="SDN59190.1"/>
    </source>
</evidence>
<dbReference type="AlphaFoldDB" id="A0A1H0CMS9"/>
<reference evidence="7 8" key="1">
    <citation type="submission" date="2016-10" db="EMBL/GenBank/DDBJ databases">
        <authorList>
            <person name="de Groot N.N."/>
        </authorList>
    </citation>
    <scope>NUCLEOTIDE SEQUENCE [LARGE SCALE GENOMIC DNA]</scope>
    <source>
        <strain evidence="7 8">CGMCC 1.3442</strain>
    </source>
</reference>
<dbReference type="Pfam" id="PF00067">
    <property type="entry name" value="p450"/>
    <property type="match status" value="1"/>
</dbReference>
<keyword evidence="4" id="KW-0560">Oxidoreductase</keyword>
<sequence length="419" mass="48733">MKSNQPFPKDFTIDSTAAVLFEGYKFIQNRKHMLNSNIFQTRVMGKKVICISGEDAAELFYDNDKFQRQGAVPKRVQKSLFGVKAIQNKDGQAHQHRKELFMSLMTKDKINELQRITRNQWEMNIKNWEKAESITLYEDSAYIMCKIAFEWAGVPLKESEVQQRTHEYKSMVDSFGGVGPRYQKGKRSRINNEKWAKHMIEQVRDHTLSADEGTALHAMAWHKDSKGQLLDPLMAGKELINILRPIVAISRYVTFAALALHEYPQYKKKIKNDENGQSTKMFVHEVRRYYPFGPLLGAMTRQDFTWKGYDFKKGTLVFLDIYGTNRDSELWDDPELFYPERFDNWDGSGFDLIPQGGGDYYKNHRCPGEQVTIKVMEESIKFFVNDITYDVPNQDLGISLRRMPTLPRSGFIITNVNRK</sequence>
<evidence type="ECO:0000256" key="6">
    <source>
        <dbReference type="PIRSR" id="PIRSR602401-1"/>
    </source>
</evidence>
<evidence type="ECO:0000256" key="1">
    <source>
        <dbReference type="ARBA" id="ARBA00010617"/>
    </source>
</evidence>
<dbReference type="InterPro" id="IPR002401">
    <property type="entry name" value="Cyt_P450_E_grp-I"/>
</dbReference>
<dbReference type="PANTHER" id="PTHR24302">
    <property type="entry name" value="CYTOCHROME P450 FAMILY 3"/>
    <property type="match status" value="1"/>
</dbReference>
<keyword evidence="2 6" id="KW-0349">Heme</keyword>
<proteinExistence type="inferred from homology"/>
<dbReference type="SMR" id="A0A1H0CMS9"/>
<dbReference type="InterPro" id="IPR050705">
    <property type="entry name" value="Cytochrome_P450_3A"/>
</dbReference>
<comment type="cofactor">
    <cofactor evidence="6">
        <name>heme</name>
        <dbReference type="ChEBI" id="CHEBI:30413"/>
    </cofactor>
</comment>
<keyword evidence="8" id="KW-1185">Reference proteome</keyword>
<comment type="similarity">
    <text evidence="1">Belongs to the cytochrome P450 family.</text>
</comment>
<dbReference type="OrthoDB" id="9764248at2"/>
<organism evidence="7 8">
    <name type="scientific">Tenuibacillus multivorans</name>
    <dbReference type="NCBI Taxonomy" id="237069"/>
    <lineage>
        <taxon>Bacteria</taxon>
        <taxon>Bacillati</taxon>
        <taxon>Bacillota</taxon>
        <taxon>Bacilli</taxon>
        <taxon>Bacillales</taxon>
        <taxon>Bacillaceae</taxon>
        <taxon>Tenuibacillus</taxon>
    </lineage>
</organism>
<dbReference type="GO" id="GO:0020037">
    <property type="term" value="F:heme binding"/>
    <property type="evidence" value="ECO:0007669"/>
    <property type="project" value="InterPro"/>
</dbReference>
<dbReference type="InterPro" id="IPR036396">
    <property type="entry name" value="Cyt_P450_sf"/>
</dbReference>
<dbReference type="STRING" id="237069.SAMN05216498_2599"/>
<dbReference type="GO" id="GO:0005506">
    <property type="term" value="F:iron ion binding"/>
    <property type="evidence" value="ECO:0007669"/>
    <property type="project" value="InterPro"/>
</dbReference>
<dbReference type="GO" id="GO:0016705">
    <property type="term" value="F:oxidoreductase activity, acting on paired donors, with incorporation or reduction of molecular oxygen"/>
    <property type="evidence" value="ECO:0007669"/>
    <property type="project" value="InterPro"/>
</dbReference>
<dbReference type="CDD" id="cd11067">
    <property type="entry name" value="CYP152"/>
    <property type="match status" value="1"/>
</dbReference>
<dbReference type="InterPro" id="IPR001128">
    <property type="entry name" value="Cyt_P450"/>
</dbReference>
<dbReference type="EMBL" id="FNIG01000006">
    <property type="protein sequence ID" value="SDN59190.1"/>
    <property type="molecule type" value="Genomic_DNA"/>
</dbReference>
<protein>
    <submittedName>
        <fullName evidence="7">Fatty-acid peroxygenase</fullName>
    </submittedName>
</protein>
<keyword evidence="5 6" id="KW-0408">Iron</keyword>
<evidence type="ECO:0000256" key="5">
    <source>
        <dbReference type="ARBA" id="ARBA00023004"/>
    </source>
</evidence>
<dbReference type="Proteomes" id="UP000199334">
    <property type="component" value="Unassembled WGS sequence"/>
</dbReference>
<name>A0A1H0CMS9_9BACI</name>
<evidence type="ECO:0000256" key="2">
    <source>
        <dbReference type="ARBA" id="ARBA00022617"/>
    </source>
</evidence>
<dbReference type="Gene3D" id="1.10.630.10">
    <property type="entry name" value="Cytochrome P450"/>
    <property type="match status" value="1"/>
</dbReference>
<dbReference type="GO" id="GO:0004497">
    <property type="term" value="F:monooxygenase activity"/>
    <property type="evidence" value="ECO:0007669"/>
    <property type="project" value="InterPro"/>
</dbReference>
<feature type="binding site" description="axial binding residue" evidence="6">
    <location>
        <position position="366"/>
    </location>
    <ligand>
        <name>heme</name>
        <dbReference type="ChEBI" id="CHEBI:30413"/>
    </ligand>
    <ligandPart>
        <name>Fe</name>
        <dbReference type="ChEBI" id="CHEBI:18248"/>
    </ligandPart>
</feature>
<keyword evidence="3 6" id="KW-0479">Metal-binding</keyword>